<evidence type="ECO:0000313" key="2">
    <source>
        <dbReference type="Proteomes" id="UP000033423"/>
    </source>
</evidence>
<reference evidence="1 2" key="1">
    <citation type="submission" date="2015-02" db="EMBL/GenBank/DDBJ databases">
        <title>Single-cell genomics of uncultivated deep-branching MTB reveals a conserved set of magnetosome genes.</title>
        <authorList>
            <person name="Kolinko S."/>
            <person name="Richter M."/>
            <person name="Glockner F.O."/>
            <person name="Brachmann A."/>
            <person name="Schuler D."/>
        </authorList>
    </citation>
    <scope>NUCLEOTIDE SEQUENCE [LARGE SCALE GENOMIC DNA]</scope>
    <source>
        <strain evidence="1">TM-1</strain>
    </source>
</reference>
<comment type="caution">
    <text evidence="1">The sequence shown here is derived from an EMBL/GenBank/DDBJ whole genome shotgun (WGS) entry which is preliminary data.</text>
</comment>
<dbReference type="AlphaFoldDB" id="A0A0F3GNF5"/>
<dbReference type="Proteomes" id="UP000033423">
    <property type="component" value="Unassembled WGS sequence"/>
</dbReference>
<name>A0A0F3GNF5_9BACT</name>
<accession>A0A0F3GNF5</accession>
<keyword evidence="2" id="KW-1185">Reference proteome</keyword>
<sequence>MKSPVPLIIQSKGKSLTAKAPPFIAFPSINHIYTSPVLVLRHSMSLLPSTLKSLVALL</sequence>
<dbReference type="EMBL" id="LACI01001881">
    <property type="protein sequence ID" value="KJU83465.1"/>
    <property type="molecule type" value="Genomic_DNA"/>
</dbReference>
<organism evidence="1 2">
    <name type="scientific">Candidatus Magnetobacterium bavaricum</name>
    <dbReference type="NCBI Taxonomy" id="29290"/>
    <lineage>
        <taxon>Bacteria</taxon>
        <taxon>Pseudomonadati</taxon>
        <taxon>Nitrospirota</taxon>
        <taxon>Thermodesulfovibrionia</taxon>
        <taxon>Thermodesulfovibrionales</taxon>
        <taxon>Candidatus Magnetobacteriaceae</taxon>
        <taxon>Candidatus Magnetobacterium</taxon>
    </lineage>
</organism>
<proteinExistence type="predicted"/>
<gene>
    <name evidence="1" type="ORF">MBAV_004341</name>
</gene>
<evidence type="ECO:0000313" key="1">
    <source>
        <dbReference type="EMBL" id="KJU83465.1"/>
    </source>
</evidence>
<protein>
    <submittedName>
        <fullName evidence="1">Uncharacterized protein</fullName>
    </submittedName>
</protein>